<feature type="compositionally biased region" description="Polar residues" evidence="1">
    <location>
        <begin position="79"/>
        <end position="93"/>
    </location>
</feature>
<protein>
    <submittedName>
        <fullName evidence="2">Uncharacterized protein</fullName>
    </submittedName>
</protein>
<dbReference type="Proteomes" id="UP000302139">
    <property type="component" value="Unassembled WGS sequence"/>
</dbReference>
<reference evidence="2 3" key="1">
    <citation type="submission" date="2019-04" db="EMBL/GenBank/DDBJ databases">
        <title>Draft genome sequences of Streptomyces avermitilis NBRC 14893.</title>
        <authorList>
            <person name="Komaki H."/>
            <person name="Tamura T."/>
            <person name="Hosoyama A."/>
        </authorList>
    </citation>
    <scope>NUCLEOTIDE SEQUENCE [LARGE SCALE GENOMIC DNA]</scope>
    <source>
        <strain evidence="2 3">NBRC 14893</strain>
    </source>
</reference>
<proteinExistence type="predicted"/>
<accession>A0A4D4MBQ2</accession>
<feature type="region of interest" description="Disordered" evidence="1">
    <location>
        <begin position="67"/>
        <end position="93"/>
    </location>
</feature>
<evidence type="ECO:0000313" key="3">
    <source>
        <dbReference type="Proteomes" id="UP000302139"/>
    </source>
</evidence>
<name>A0A4D4MBQ2_STRAX</name>
<evidence type="ECO:0000256" key="1">
    <source>
        <dbReference type="SAM" id="MobiDB-lite"/>
    </source>
</evidence>
<comment type="caution">
    <text evidence="2">The sequence shown here is derived from an EMBL/GenBank/DDBJ whole genome shotgun (WGS) entry which is preliminary data.</text>
</comment>
<dbReference type="AlphaFoldDB" id="A0A4D4MBQ2"/>
<organism evidence="2 3">
    <name type="scientific">Streptomyces avermitilis</name>
    <dbReference type="NCBI Taxonomy" id="33903"/>
    <lineage>
        <taxon>Bacteria</taxon>
        <taxon>Bacillati</taxon>
        <taxon>Actinomycetota</taxon>
        <taxon>Actinomycetes</taxon>
        <taxon>Kitasatosporales</taxon>
        <taxon>Streptomycetaceae</taxon>
        <taxon>Streptomyces</taxon>
    </lineage>
</organism>
<gene>
    <name evidence="2" type="ORF">SAV14893_082400</name>
</gene>
<evidence type="ECO:0000313" key="2">
    <source>
        <dbReference type="EMBL" id="GDY68847.1"/>
    </source>
</evidence>
<dbReference type="EMBL" id="BJHX01000001">
    <property type="protein sequence ID" value="GDY68847.1"/>
    <property type="molecule type" value="Genomic_DNA"/>
</dbReference>
<sequence length="120" mass="12770">MFGGGGEQSVHLLGRAQPVEEAGQLPTALFVRREVGQQVGGQAQDDRLVLLRGVVRALQDEGVVDEPAPESVRADGMPLSSTRQCSWPSSATASRQGRSVAIQSLYASHHRVPGAELMKP</sequence>